<evidence type="ECO:0000313" key="1">
    <source>
        <dbReference type="EMBL" id="RZC60647.1"/>
    </source>
</evidence>
<dbReference type="AlphaFoldDB" id="A0A4Y7JIQ3"/>
<dbReference type="Proteomes" id="UP000316621">
    <property type="component" value="Chromosome 5"/>
</dbReference>
<sequence>MIEGSILGKFRNVTNNGFDTAFFPAILASKFCLDSHPHISLLCRSRREGGLGLKKLIDVNRAMLMKLWVSIRDSDKTWTKFLKAKYFK</sequence>
<organism evidence="1 2">
    <name type="scientific">Papaver somniferum</name>
    <name type="common">Opium poppy</name>
    <dbReference type="NCBI Taxonomy" id="3469"/>
    <lineage>
        <taxon>Eukaryota</taxon>
        <taxon>Viridiplantae</taxon>
        <taxon>Streptophyta</taxon>
        <taxon>Embryophyta</taxon>
        <taxon>Tracheophyta</taxon>
        <taxon>Spermatophyta</taxon>
        <taxon>Magnoliopsida</taxon>
        <taxon>Ranunculales</taxon>
        <taxon>Papaveraceae</taxon>
        <taxon>Papaveroideae</taxon>
        <taxon>Papaver</taxon>
    </lineage>
</organism>
<evidence type="ECO:0000313" key="2">
    <source>
        <dbReference type="Proteomes" id="UP000316621"/>
    </source>
</evidence>
<name>A0A4Y7JIQ3_PAPSO</name>
<dbReference type="Gramene" id="RZC60647">
    <property type="protein sequence ID" value="RZC60647"/>
    <property type="gene ID" value="C5167_022399"/>
</dbReference>
<feature type="non-terminal residue" evidence="1">
    <location>
        <position position="88"/>
    </location>
</feature>
<gene>
    <name evidence="1" type="ORF">C5167_022399</name>
</gene>
<reference evidence="1 2" key="1">
    <citation type="journal article" date="2018" name="Science">
        <title>The opium poppy genome and morphinan production.</title>
        <authorList>
            <person name="Guo L."/>
            <person name="Winzer T."/>
            <person name="Yang X."/>
            <person name="Li Y."/>
            <person name="Ning Z."/>
            <person name="He Z."/>
            <person name="Teodor R."/>
            <person name="Lu Y."/>
            <person name="Bowser T.A."/>
            <person name="Graham I.A."/>
            <person name="Ye K."/>
        </authorList>
    </citation>
    <scope>NUCLEOTIDE SEQUENCE [LARGE SCALE GENOMIC DNA]</scope>
    <source>
        <strain evidence="2">cv. HN1</strain>
        <tissue evidence="1">Leaves</tissue>
    </source>
</reference>
<keyword evidence="2" id="KW-1185">Reference proteome</keyword>
<protein>
    <submittedName>
        <fullName evidence="1">Uncharacterized protein</fullName>
    </submittedName>
</protein>
<proteinExistence type="predicted"/>
<dbReference type="EMBL" id="CM010719">
    <property type="protein sequence ID" value="RZC60647.1"/>
    <property type="molecule type" value="Genomic_DNA"/>
</dbReference>
<accession>A0A4Y7JIQ3</accession>